<evidence type="ECO:0000313" key="9">
    <source>
        <dbReference type="Proteomes" id="UP000294071"/>
    </source>
</evidence>
<dbReference type="GO" id="GO:0102559">
    <property type="term" value="F:peptide chain release factor N(5)-glutamine methyltransferase activity"/>
    <property type="evidence" value="ECO:0007669"/>
    <property type="project" value="UniProtKB-EC"/>
</dbReference>
<dbReference type="AlphaFoldDB" id="A0A4Q2RTA0"/>
<dbReference type="GO" id="GO:0003676">
    <property type="term" value="F:nucleic acid binding"/>
    <property type="evidence" value="ECO:0007669"/>
    <property type="project" value="InterPro"/>
</dbReference>
<dbReference type="EC" id="2.1.1.297" evidence="5"/>
<dbReference type="InterPro" id="IPR007848">
    <property type="entry name" value="Small_mtfrase_dom"/>
</dbReference>
<dbReference type="InterPro" id="IPR040758">
    <property type="entry name" value="PrmC_N"/>
</dbReference>
<dbReference type="NCBIfam" id="TIGR03534">
    <property type="entry name" value="RF_mod_PrmC"/>
    <property type="match status" value="1"/>
</dbReference>
<dbReference type="PANTHER" id="PTHR18895:SF74">
    <property type="entry name" value="MTRF1L RELEASE FACTOR GLUTAMINE METHYLTRANSFERASE"/>
    <property type="match status" value="1"/>
</dbReference>
<keyword evidence="9" id="KW-1185">Reference proteome</keyword>
<feature type="binding site" evidence="5">
    <location>
        <position position="141"/>
    </location>
    <ligand>
        <name>S-adenosyl-L-methionine</name>
        <dbReference type="ChEBI" id="CHEBI:59789"/>
    </ligand>
</feature>
<gene>
    <name evidence="5 8" type="primary">prmC</name>
    <name evidence="8" type="ORF">EUA93_19055</name>
</gene>
<dbReference type="Pfam" id="PF17827">
    <property type="entry name" value="PrmC_N"/>
    <property type="match status" value="1"/>
</dbReference>
<dbReference type="RefSeq" id="WP_129402058.1">
    <property type="nucleotide sequence ID" value="NZ_SDWT01000003.1"/>
</dbReference>
<dbReference type="InterPro" id="IPR050320">
    <property type="entry name" value="N5-glutamine_MTase"/>
</dbReference>
<organism evidence="8 9">
    <name type="scientific">Nocardioides oleivorans</name>
    <dbReference type="NCBI Taxonomy" id="273676"/>
    <lineage>
        <taxon>Bacteria</taxon>
        <taxon>Bacillati</taxon>
        <taxon>Actinomycetota</taxon>
        <taxon>Actinomycetes</taxon>
        <taxon>Propionibacteriales</taxon>
        <taxon>Nocardioidaceae</taxon>
        <taxon>Nocardioides</taxon>
    </lineage>
</organism>
<evidence type="ECO:0000256" key="4">
    <source>
        <dbReference type="ARBA" id="ARBA00048391"/>
    </source>
</evidence>
<feature type="domain" description="Methyltransferase small" evidence="6">
    <location>
        <begin position="111"/>
        <end position="186"/>
    </location>
</feature>
<keyword evidence="1 5" id="KW-0489">Methyltransferase</keyword>
<evidence type="ECO:0000259" key="6">
    <source>
        <dbReference type="Pfam" id="PF05175"/>
    </source>
</evidence>
<feature type="domain" description="Release factor glutamine methyltransferase N-terminal" evidence="7">
    <location>
        <begin position="6"/>
        <end position="73"/>
    </location>
</feature>
<feature type="binding site" evidence="5">
    <location>
        <begin position="183"/>
        <end position="186"/>
    </location>
    <ligand>
        <name>substrate</name>
    </ligand>
</feature>
<reference evidence="8 9" key="1">
    <citation type="submission" date="2019-01" db="EMBL/GenBank/DDBJ databases">
        <title>Novel species of Nocardioides.</title>
        <authorList>
            <person name="Liu Q."/>
            <person name="Xin Y.-H."/>
        </authorList>
    </citation>
    <scope>NUCLEOTIDE SEQUENCE [LARGE SCALE GENOMIC DNA]</scope>
    <source>
        <strain evidence="8 9">CGMCC 4.6882</strain>
    </source>
</reference>
<keyword evidence="3 5" id="KW-0949">S-adenosyl-L-methionine</keyword>
<evidence type="ECO:0000256" key="1">
    <source>
        <dbReference type="ARBA" id="ARBA00022603"/>
    </source>
</evidence>
<proteinExistence type="inferred from homology"/>
<dbReference type="Pfam" id="PF05175">
    <property type="entry name" value="MTS"/>
    <property type="match status" value="1"/>
</dbReference>
<dbReference type="InterPro" id="IPR004556">
    <property type="entry name" value="HemK-like"/>
</dbReference>
<feature type="binding site" evidence="5">
    <location>
        <position position="183"/>
    </location>
    <ligand>
        <name>S-adenosyl-L-methionine</name>
        <dbReference type="ChEBI" id="CHEBI:59789"/>
    </ligand>
</feature>
<evidence type="ECO:0000256" key="3">
    <source>
        <dbReference type="ARBA" id="ARBA00022691"/>
    </source>
</evidence>
<dbReference type="PANTHER" id="PTHR18895">
    <property type="entry name" value="HEMK METHYLTRANSFERASE"/>
    <property type="match status" value="1"/>
</dbReference>
<dbReference type="InterPro" id="IPR019874">
    <property type="entry name" value="RF_methyltr_PrmC"/>
</dbReference>
<dbReference type="Gene3D" id="1.10.8.10">
    <property type="entry name" value="DNA helicase RuvA subunit, C-terminal domain"/>
    <property type="match status" value="1"/>
</dbReference>
<dbReference type="InterPro" id="IPR029063">
    <property type="entry name" value="SAM-dependent_MTases_sf"/>
</dbReference>
<dbReference type="InterPro" id="IPR002052">
    <property type="entry name" value="DNA_methylase_N6_adenine_CS"/>
</dbReference>
<dbReference type="OrthoDB" id="9800643at2"/>
<comment type="function">
    <text evidence="5">Methylates the class 1 translation termination release factors RF1/PrfA and RF2/PrfB on the glutamine residue of the universally conserved GGQ motif.</text>
</comment>
<keyword evidence="2 5" id="KW-0808">Transferase</keyword>
<dbReference type="NCBIfam" id="TIGR00536">
    <property type="entry name" value="hemK_fam"/>
    <property type="match status" value="1"/>
</dbReference>
<comment type="similarity">
    <text evidence="5">Belongs to the protein N5-glutamine methyltransferase family. PrmC subfamily.</text>
</comment>
<evidence type="ECO:0000259" key="7">
    <source>
        <dbReference type="Pfam" id="PF17827"/>
    </source>
</evidence>
<dbReference type="CDD" id="cd02440">
    <property type="entry name" value="AdoMet_MTases"/>
    <property type="match status" value="1"/>
</dbReference>
<comment type="catalytic activity">
    <reaction evidence="4 5">
        <text>L-glutaminyl-[peptide chain release factor] + S-adenosyl-L-methionine = N(5)-methyl-L-glutaminyl-[peptide chain release factor] + S-adenosyl-L-homocysteine + H(+)</text>
        <dbReference type="Rhea" id="RHEA:42896"/>
        <dbReference type="Rhea" id="RHEA-COMP:10271"/>
        <dbReference type="Rhea" id="RHEA-COMP:10272"/>
        <dbReference type="ChEBI" id="CHEBI:15378"/>
        <dbReference type="ChEBI" id="CHEBI:30011"/>
        <dbReference type="ChEBI" id="CHEBI:57856"/>
        <dbReference type="ChEBI" id="CHEBI:59789"/>
        <dbReference type="ChEBI" id="CHEBI:61891"/>
        <dbReference type="EC" id="2.1.1.297"/>
    </reaction>
</comment>
<name>A0A4Q2RTA0_9ACTN</name>
<evidence type="ECO:0000256" key="5">
    <source>
        <dbReference type="HAMAP-Rule" id="MF_02126"/>
    </source>
</evidence>
<dbReference type="Gene3D" id="3.40.50.150">
    <property type="entry name" value="Vaccinia Virus protein VP39"/>
    <property type="match status" value="1"/>
</dbReference>
<dbReference type="Proteomes" id="UP000294071">
    <property type="component" value="Unassembled WGS sequence"/>
</dbReference>
<comment type="caution">
    <text evidence="8">The sequence shown here is derived from an EMBL/GenBank/DDBJ whole genome shotgun (WGS) entry which is preliminary data.</text>
</comment>
<evidence type="ECO:0000313" key="8">
    <source>
        <dbReference type="EMBL" id="RYB91164.1"/>
    </source>
</evidence>
<accession>A0A4Q2RTA0</accession>
<dbReference type="PROSITE" id="PS00092">
    <property type="entry name" value="N6_MTASE"/>
    <property type="match status" value="1"/>
</dbReference>
<dbReference type="GO" id="GO:0032259">
    <property type="term" value="P:methylation"/>
    <property type="evidence" value="ECO:0007669"/>
    <property type="project" value="UniProtKB-KW"/>
</dbReference>
<protein>
    <recommendedName>
        <fullName evidence="5">Release factor glutamine methyltransferase</fullName>
        <shortName evidence="5">RF MTase</shortName>
        <ecNumber evidence="5">2.1.1.297</ecNumber>
    </recommendedName>
    <alternativeName>
        <fullName evidence="5">N5-glutamine methyltransferase PrmC</fullName>
    </alternativeName>
    <alternativeName>
        <fullName evidence="5">Protein-(glutamine-N5) MTase PrmC</fullName>
    </alternativeName>
    <alternativeName>
        <fullName evidence="5">Protein-glutamine N-methyltransferase PrmC</fullName>
    </alternativeName>
</protein>
<comment type="caution">
    <text evidence="5">Lacks conserved residue(s) required for the propagation of feature annotation.</text>
</comment>
<evidence type="ECO:0000256" key="2">
    <source>
        <dbReference type="ARBA" id="ARBA00022679"/>
    </source>
</evidence>
<sequence>MRASAARRAAAARLREAGVASPERDADLLLAHVLDVPLGRLPLVDDLSEDDQGQYDALLARRAAREPLQHLTGTAAFRHVELAVGPGVFVPRPETELLAGWAIDVASTLSSPVVVDLCTGSGAIARSVADEVPGAEVHAVELDEGALAWAERNLAGTGVDLRHGDLATAFDDLAGMVDVVVCNPPYIPLEAWESVAAEARDHDPYLALFSGQDGLDAMRVLERRAALLLRPGGVVGAEHADVQGVSAPAVFAASGRWVDVADHLDLAGRARYVTARLAR</sequence>
<dbReference type="EMBL" id="SDWT01000003">
    <property type="protein sequence ID" value="RYB91164.1"/>
    <property type="molecule type" value="Genomic_DNA"/>
</dbReference>
<dbReference type="SUPFAM" id="SSF53335">
    <property type="entry name" value="S-adenosyl-L-methionine-dependent methyltransferases"/>
    <property type="match status" value="1"/>
</dbReference>
<dbReference type="HAMAP" id="MF_02126">
    <property type="entry name" value="RF_methyltr_PrmC"/>
    <property type="match status" value="1"/>
</dbReference>